<gene>
    <name evidence="1" type="ORF">OPT61_g8625</name>
</gene>
<accession>A0ACC2HXU9</accession>
<reference evidence="1" key="1">
    <citation type="submission" date="2022-11" db="EMBL/GenBank/DDBJ databases">
        <title>Genome Sequence of Boeremia exigua.</title>
        <authorList>
            <person name="Buettner E."/>
        </authorList>
    </citation>
    <scope>NUCLEOTIDE SEQUENCE</scope>
    <source>
        <strain evidence="1">CU02</strain>
    </source>
</reference>
<dbReference type="EMBL" id="JAPHNI010000858">
    <property type="protein sequence ID" value="KAJ8107786.1"/>
    <property type="molecule type" value="Genomic_DNA"/>
</dbReference>
<protein>
    <submittedName>
        <fullName evidence="1">Uncharacterized protein</fullName>
    </submittedName>
</protein>
<proteinExistence type="predicted"/>
<evidence type="ECO:0000313" key="1">
    <source>
        <dbReference type="EMBL" id="KAJ8107786.1"/>
    </source>
</evidence>
<dbReference type="Proteomes" id="UP001153331">
    <property type="component" value="Unassembled WGS sequence"/>
</dbReference>
<organism evidence="1 2">
    <name type="scientific">Boeremia exigua</name>
    <dbReference type="NCBI Taxonomy" id="749465"/>
    <lineage>
        <taxon>Eukaryota</taxon>
        <taxon>Fungi</taxon>
        <taxon>Dikarya</taxon>
        <taxon>Ascomycota</taxon>
        <taxon>Pezizomycotina</taxon>
        <taxon>Dothideomycetes</taxon>
        <taxon>Pleosporomycetidae</taxon>
        <taxon>Pleosporales</taxon>
        <taxon>Pleosporineae</taxon>
        <taxon>Didymellaceae</taxon>
        <taxon>Boeremia</taxon>
    </lineage>
</organism>
<comment type="caution">
    <text evidence="1">The sequence shown here is derived from an EMBL/GenBank/DDBJ whole genome shotgun (WGS) entry which is preliminary data.</text>
</comment>
<sequence>MPPKRQPEDVQTLKEKLHSTNARGRRTGGTHPANGSSLKEVDNASTNSGQTSNDLDTSNMKWTSQEPAVLQAYRRTYRLDTPSTFKNPLSHVVLGQGIGRMSPTMVRAKSKRRVQKDQLAMAVRKNFNALGVSESDVIVDWLYKTKHQVAARTPATTRYNEHEHFGRRSGYRHAQLGVAWLWAELVLLCHTRLGYVNDDYTYSAVHRPAHDSVIWELCYNGYSVFKDIAYISQPSDFLTTSRTAQVSQRGTLGTYPRDGITANNDTRAISRSEKAFTIIRSASGQHRGCCDDSSYDDERLRSVKPHHQPHTTIHETLKLHRLATTTASHPKFSPIRSARFLVLPRLQNEFYRSYAAEGGCAGAHSVGVSTVPEEEPVARKSAAKEAVGRSAGADTRCRLDKTQFFHASPASYAMADPYKSLGVGKDASAADIKKAYYGLAKKYHPDTNKDPSAKEKFAAAQSAYEVLSDKEKKAQYDSYGASAFDANGGFNPGAAGGGNPFGGGFGGFGGFGGAQGGFGGQGGFQDINFEDLFGAFAGGRRPRGGGGRRNPFQEEIMVGDNIEVQTNISFLDAAKGVNKEIHITPMVECGTCKGNGLKSGAKKAECKGCGGTGQRVTSMGGFHMSATCGQCGGSGFAIPRGSSCGTCGGDGAVKERKTVQIDIPGGVEDGMRLRKGDLYVLIRVAADSKFKRNGSDILHTATVPLTTAILGGEIKVPTLDGEVMVKVPTGSGTGDKITLSGMGMKVLSTGRRGTQKGDLKVEFKVNMPKYLSANQRTILEMLADEMGDKSAKRIMNLGQFKADAEAAANIPSTASTADEHKNEGFLKSAWHNLTGQHKHLDKDQKTSEKDDEKKGSGSA</sequence>
<keyword evidence="2" id="KW-1185">Reference proteome</keyword>
<evidence type="ECO:0000313" key="2">
    <source>
        <dbReference type="Proteomes" id="UP001153331"/>
    </source>
</evidence>
<name>A0ACC2HXU9_9PLEO</name>